<dbReference type="OrthoDB" id="1845088at2759"/>
<accession>A0A438HHS5</accession>
<dbReference type="PANTHER" id="PTHR47481">
    <property type="match status" value="1"/>
</dbReference>
<evidence type="ECO:0000313" key="2">
    <source>
        <dbReference type="EMBL" id="RVW84004.1"/>
    </source>
</evidence>
<evidence type="ECO:0000256" key="1">
    <source>
        <dbReference type="SAM" id="MobiDB-lite"/>
    </source>
</evidence>
<reference evidence="2 3" key="1">
    <citation type="journal article" date="2018" name="PLoS Genet.">
        <title>Population sequencing reveals clonal diversity and ancestral inbreeding in the grapevine cultivar Chardonnay.</title>
        <authorList>
            <person name="Roach M.J."/>
            <person name="Johnson D.L."/>
            <person name="Bohlmann J."/>
            <person name="van Vuuren H.J."/>
            <person name="Jones S.J."/>
            <person name="Pretorius I.S."/>
            <person name="Schmidt S.A."/>
            <person name="Borneman A.R."/>
        </authorList>
    </citation>
    <scope>NUCLEOTIDE SEQUENCE [LARGE SCALE GENOMIC DNA]</scope>
    <source>
        <strain evidence="3">cv. Chardonnay</strain>
        <tissue evidence="2">Leaf</tissue>
    </source>
</reference>
<evidence type="ECO:0000313" key="3">
    <source>
        <dbReference type="Proteomes" id="UP000288805"/>
    </source>
</evidence>
<feature type="compositionally biased region" description="Polar residues" evidence="1">
    <location>
        <begin position="298"/>
        <end position="310"/>
    </location>
</feature>
<dbReference type="AlphaFoldDB" id="A0A438HHS5"/>
<sequence>MQSLNQAFTIRLDRSNYLLWRTQMLNIVIANGVEEMIDGSRPCLPKFLENSKSTNPDFQIWQRQNLLVMCWIYSSLFENVMSQIIGLTSTSEIWSALEKFFFAASKARIMQLPDYNSFVVSITSKHEPLHLEETHNMLLSYKHRLEQQNATDETNLLQASVAFLQSQGNNYKKIKIKGLVNASFKEETLTRVYRNSIRNSLVVADVVSIPREIQVEVLRCCPRNCDLQANRSWSRDFVSFPPPRKVLVLKDETPGMLWRIAMRSPRWQDQLKMLPGRTHGDSPKHTRSSVLEDKDSSRGGNDTKSLLQLV</sequence>
<feature type="compositionally biased region" description="Basic and acidic residues" evidence="1">
    <location>
        <begin position="278"/>
        <end position="297"/>
    </location>
</feature>
<dbReference type="EMBL" id="QGNW01000221">
    <property type="protein sequence ID" value="RVW84004.1"/>
    <property type="molecule type" value="Genomic_DNA"/>
</dbReference>
<feature type="region of interest" description="Disordered" evidence="1">
    <location>
        <begin position="273"/>
        <end position="310"/>
    </location>
</feature>
<name>A0A438HHS5_VITVI</name>
<dbReference type="Proteomes" id="UP000288805">
    <property type="component" value="Unassembled WGS sequence"/>
</dbReference>
<evidence type="ECO:0008006" key="4">
    <source>
        <dbReference type="Google" id="ProtNLM"/>
    </source>
</evidence>
<dbReference type="PANTHER" id="PTHR47481:SF22">
    <property type="entry name" value="RETROTRANSPOSON GAG DOMAIN-CONTAINING PROTEIN"/>
    <property type="match status" value="1"/>
</dbReference>
<gene>
    <name evidence="2" type="ORF">CK203_047297</name>
</gene>
<comment type="caution">
    <text evidence="2">The sequence shown here is derived from an EMBL/GenBank/DDBJ whole genome shotgun (WGS) entry which is preliminary data.</text>
</comment>
<organism evidence="2 3">
    <name type="scientific">Vitis vinifera</name>
    <name type="common">Grape</name>
    <dbReference type="NCBI Taxonomy" id="29760"/>
    <lineage>
        <taxon>Eukaryota</taxon>
        <taxon>Viridiplantae</taxon>
        <taxon>Streptophyta</taxon>
        <taxon>Embryophyta</taxon>
        <taxon>Tracheophyta</taxon>
        <taxon>Spermatophyta</taxon>
        <taxon>Magnoliopsida</taxon>
        <taxon>eudicotyledons</taxon>
        <taxon>Gunneridae</taxon>
        <taxon>Pentapetalae</taxon>
        <taxon>rosids</taxon>
        <taxon>Vitales</taxon>
        <taxon>Vitaceae</taxon>
        <taxon>Viteae</taxon>
        <taxon>Vitis</taxon>
    </lineage>
</organism>
<proteinExistence type="predicted"/>
<protein>
    <recommendedName>
        <fullName evidence="4">Retrotransposon Copia-like N-terminal domain-containing protein</fullName>
    </recommendedName>
</protein>